<evidence type="ECO:0000256" key="10">
    <source>
        <dbReference type="ARBA" id="ARBA00022840"/>
    </source>
</evidence>
<evidence type="ECO:0000256" key="14">
    <source>
        <dbReference type="PROSITE-ProRule" id="PRU00110"/>
    </source>
</evidence>
<evidence type="ECO:0000256" key="5">
    <source>
        <dbReference type="ARBA" id="ARBA00022553"/>
    </source>
</evidence>
<evidence type="ECO:0000313" key="25">
    <source>
        <dbReference type="Proteomes" id="UP001385892"/>
    </source>
</evidence>
<dbReference type="InterPro" id="IPR003661">
    <property type="entry name" value="HisK_dim/P_dom"/>
</dbReference>
<dbReference type="Pfam" id="PF00072">
    <property type="entry name" value="Response_reg"/>
    <property type="match status" value="2"/>
</dbReference>
<evidence type="ECO:0000259" key="18">
    <source>
        <dbReference type="PROSITE" id="PS50109"/>
    </source>
</evidence>
<comment type="caution">
    <text evidence="24">The sequence shown here is derived from an EMBL/GenBank/DDBJ whole genome shotgun (WGS) entry which is preliminary data.</text>
</comment>
<dbReference type="EMBL" id="JBBKZT010000064">
    <property type="protein sequence ID" value="MEJ8852745.1"/>
    <property type="molecule type" value="Genomic_DNA"/>
</dbReference>
<dbReference type="InterPro" id="IPR036890">
    <property type="entry name" value="HATPase_C_sf"/>
</dbReference>
<dbReference type="Gene3D" id="1.20.120.160">
    <property type="entry name" value="HPT domain"/>
    <property type="match status" value="1"/>
</dbReference>
<evidence type="ECO:0000256" key="15">
    <source>
        <dbReference type="PROSITE-ProRule" id="PRU00169"/>
    </source>
</evidence>
<dbReference type="InterPro" id="IPR011006">
    <property type="entry name" value="CheY-like_superfamily"/>
</dbReference>
<dbReference type="Gene3D" id="6.10.340.10">
    <property type="match status" value="1"/>
</dbReference>
<dbReference type="Pfam" id="PF02518">
    <property type="entry name" value="HATPase_c"/>
    <property type="match status" value="1"/>
</dbReference>
<dbReference type="CDD" id="cd17546">
    <property type="entry name" value="REC_hyHK_CKI1_RcsC-like"/>
    <property type="match status" value="2"/>
</dbReference>
<evidence type="ECO:0000256" key="12">
    <source>
        <dbReference type="ARBA" id="ARBA00023012"/>
    </source>
</evidence>
<keyword evidence="4" id="KW-1003">Cell membrane</keyword>
<keyword evidence="25" id="KW-1185">Reference proteome</keyword>
<dbReference type="PANTHER" id="PTHR45339">
    <property type="entry name" value="HYBRID SIGNAL TRANSDUCTION HISTIDINE KINASE J"/>
    <property type="match status" value="1"/>
</dbReference>
<dbReference type="Gene3D" id="3.30.450.20">
    <property type="entry name" value="PAS domain"/>
    <property type="match status" value="2"/>
</dbReference>
<dbReference type="CDD" id="cd16922">
    <property type="entry name" value="HATPase_EvgS-ArcB-TorS-like"/>
    <property type="match status" value="1"/>
</dbReference>
<comment type="catalytic activity">
    <reaction evidence="1">
        <text>ATP + protein L-histidine = ADP + protein N-phospho-L-histidine.</text>
        <dbReference type="EC" id="2.7.13.3"/>
    </reaction>
</comment>
<dbReference type="SUPFAM" id="SSF55785">
    <property type="entry name" value="PYP-like sensor domain (PAS domain)"/>
    <property type="match status" value="2"/>
</dbReference>
<feature type="modified residue" description="4-aspartylphosphate" evidence="15">
    <location>
        <position position="1179"/>
    </location>
</feature>
<dbReference type="SUPFAM" id="SSF47384">
    <property type="entry name" value="Homodimeric domain of signal transducing histidine kinase"/>
    <property type="match status" value="1"/>
</dbReference>
<feature type="transmembrane region" description="Helical" evidence="17">
    <location>
        <begin position="197"/>
        <end position="217"/>
    </location>
</feature>
<dbReference type="InterPro" id="IPR035965">
    <property type="entry name" value="PAS-like_dom_sf"/>
</dbReference>
<evidence type="ECO:0000313" key="24">
    <source>
        <dbReference type="EMBL" id="MEJ8852745.1"/>
    </source>
</evidence>
<dbReference type="InterPro" id="IPR036641">
    <property type="entry name" value="HPT_dom_sf"/>
</dbReference>
<dbReference type="Pfam" id="PF00989">
    <property type="entry name" value="PAS"/>
    <property type="match status" value="2"/>
</dbReference>
<gene>
    <name evidence="24" type="ORF">WKW82_39555</name>
</gene>
<dbReference type="Pfam" id="PF01627">
    <property type="entry name" value="Hpt"/>
    <property type="match status" value="1"/>
</dbReference>
<dbReference type="SUPFAM" id="SSF55781">
    <property type="entry name" value="GAF domain-like"/>
    <property type="match status" value="1"/>
</dbReference>
<dbReference type="PROSITE" id="PS50109">
    <property type="entry name" value="HIS_KIN"/>
    <property type="match status" value="1"/>
</dbReference>
<dbReference type="PROSITE" id="PS50110">
    <property type="entry name" value="RESPONSE_REGULATORY"/>
    <property type="match status" value="2"/>
</dbReference>
<dbReference type="SMART" id="SM00091">
    <property type="entry name" value="PAS"/>
    <property type="match status" value="2"/>
</dbReference>
<dbReference type="Gene3D" id="3.30.565.10">
    <property type="entry name" value="Histidine kinase-like ATPase, C-terminal domain"/>
    <property type="match status" value="1"/>
</dbReference>
<evidence type="ECO:0000259" key="19">
    <source>
        <dbReference type="PROSITE" id="PS50110"/>
    </source>
</evidence>
<name>A0ABU8WYX5_9BURK</name>
<keyword evidence="16" id="KW-0175">Coiled coil</keyword>
<protein>
    <recommendedName>
        <fullName evidence="3">histidine kinase</fullName>
        <ecNumber evidence="3">2.7.13.3</ecNumber>
    </recommendedName>
</protein>
<dbReference type="Gene3D" id="3.40.50.2300">
    <property type="match status" value="2"/>
</dbReference>
<evidence type="ECO:0000256" key="6">
    <source>
        <dbReference type="ARBA" id="ARBA00022679"/>
    </source>
</evidence>
<feature type="domain" description="PAS" evidence="20">
    <location>
        <begin position="462"/>
        <end position="517"/>
    </location>
</feature>
<dbReference type="InterPro" id="IPR000700">
    <property type="entry name" value="PAS-assoc_C"/>
</dbReference>
<keyword evidence="12" id="KW-0902">Two-component regulatory system</keyword>
<evidence type="ECO:0000256" key="3">
    <source>
        <dbReference type="ARBA" id="ARBA00012438"/>
    </source>
</evidence>
<dbReference type="InterPro" id="IPR003594">
    <property type="entry name" value="HATPase_dom"/>
</dbReference>
<dbReference type="SUPFAM" id="SSF52172">
    <property type="entry name" value="CheY-like"/>
    <property type="match status" value="2"/>
</dbReference>
<dbReference type="SMART" id="SM00387">
    <property type="entry name" value="HATPase_c"/>
    <property type="match status" value="1"/>
</dbReference>
<organism evidence="24 25">
    <name type="scientific">Variovorax rhizosphaerae</name>
    <dbReference type="NCBI Taxonomy" id="1836200"/>
    <lineage>
        <taxon>Bacteria</taxon>
        <taxon>Pseudomonadati</taxon>
        <taxon>Pseudomonadota</taxon>
        <taxon>Betaproteobacteria</taxon>
        <taxon>Burkholderiales</taxon>
        <taxon>Comamonadaceae</taxon>
        <taxon>Variovorax</taxon>
    </lineage>
</organism>
<evidence type="ECO:0000259" key="21">
    <source>
        <dbReference type="PROSITE" id="PS50113"/>
    </source>
</evidence>
<dbReference type="RefSeq" id="WP_340348685.1">
    <property type="nucleotide sequence ID" value="NZ_JBBKZT010000064.1"/>
</dbReference>
<keyword evidence="6" id="KW-0808">Transferase</keyword>
<evidence type="ECO:0000256" key="2">
    <source>
        <dbReference type="ARBA" id="ARBA00004651"/>
    </source>
</evidence>
<dbReference type="InterPro" id="IPR036097">
    <property type="entry name" value="HisK_dim/P_sf"/>
</dbReference>
<evidence type="ECO:0000256" key="17">
    <source>
        <dbReference type="SAM" id="Phobius"/>
    </source>
</evidence>
<dbReference type="InterPro" id="IPR024478">
    <property type="entry name" value="HlyB_4HB_MCP"/>
</dbReference>
<dbReference type="CDD" id="cd00130">
    <property type="entry name" value="PAS"/>
    <property type="match status" value="1"/>
</dbReference>
<dbReference type="InterPro" id="IPR001789">
    <property type="entry name" value="Sig_transdc_resp-reg_receiver"/>
</dbReference>
<feature type="domain" description="HPt" evidence="23">
    <location>
        <begin position="1289"/>
        <end position="1383"/>
    </location>
</feature>
<dbReference type="Gene3D" id="1.10.287.130">
    <property type="match status" value="1"/>
</dbReference>
<feature type="domain" description="HAMP" evidence="22">
    <location>
        <begin position="226"/>
        <end position="271"/>
    </location>
</feature>
<keyword evidence="13 17" id="KW-0472">Membrane</keyword>
<dbReference type="SUPFAM" id="SSF55874">
    <property type="entry name" value="ATPase domain of HSP90 chaperone/DNA topoisomerase II/histidine kinase"/>
    <property type="match status" value="1"/>
</dbReference>
<evidence type="ECO:0000259" key="22">
    <source>
        <dbReference type="PROSITE" id="PS50885"/>
    </source>
</evidence>
<evidence type="ECO:0000256" key="1">
    <source>
        <dbReference type="ARBA" id="ARBA00000085"/>
    </source>
</evidence>
<evidence type="ECO:0000256" key="11">
    <source>
        <dbReference type="ARBA" id="ARBA00022989"/>
    </source>
</evidence>
<evidence type="ECO:0000259" key="20">
    <source>
        <dbReference type="PROSITE" id="PS50112"/>
    </source>
</evidence>
<dbReference type="SUPFAM" id="SSF47226">
    <property type="entry name" value="Histidine-containing phosphotransfer domain, HPT domain"/>
    <property type="match status" value="1"/>
</dbReference>
<proteinExistence type="predicted"/>
<dbReference type="InterPro" id="IPR003660">
    <property type="entry name" value="HAMP_dom"/>
</dbReference>
<dbReference type="InterPro" id="IPR000014">
    <property type="entry name" value="PAS"/>
</dbReference>
<dbReference type="EC" id="2.7.13.3" evidence="3"/>
<feature type="domain" description="PAS" evidence="20">
    <location>
        <begin position="593"/>
        <end position="668"/>
    </location>
</feature>
<dbReference type="PROSITE" id="PS50894">
    <property type="entry name" value="HPT"/>
    <property type="match status" value="1"/>
</dbReference>
<evidence type="ECO:0000256" key="4">
    <source>
        <dbReference type="ARBA" id="ARBA00022475"/>
    </source>
</evidence>
<keyword evidence="11 17" id="KW-1133">Transmembrane helix</keyword>
<dbReference type="PROSITE" id="PS50885">
    <property type="entry name" value="HAMP"/>
    <property type="match status" value="1"/>
</dbReference>
<feature type="coiled-coil region" evidence="16">
    <location>
        <begin position="428"/>
        <end position="462"/>
    </location>
</feature>
<dbReference type="SMART" id="SM00448">
    <property type="entry name" value="REC"/>
    <property type="match status" value="2"/>
</dbReference>
<evidence type="ECO:0000256" key="9">
    <source>
        <dbReference type="ARBA" id="ARBA00022777"/>
    </source>
</evidence>
<feature type="modified residue" description="4-aspartylphosphate" evidence="15">
    <location>
        <position position="1030"/>
    </location>
</feature>
<keyword evidence="5 15" id="KW-0597">Phosphoprotein</keyword>
<feature type="domain" description="Response regulatory" evidence="19">
    <location>
        <begin position="976"/>
        <end position="1101"/>
    </location>
</feature>
<dbReference type="InterPro" id="IPR013767">
    <property type="entry name" value="PAS_fold"/>
</dbReference>
<keyword evidence="8" id="KW-0547">Nucleotide-binding</keyword>
<feature type="modified residue" description="Phosphohistidine" evidence="14">
    <location>
        <position position="1328"/>
    </location>
</feature>
<dbReference type="SMART" id="SM00388">
    <property type="entry name" value="HisKA"/>
    <property type="match status" value="1"/>
</dbReference>
<comment type="subcellular location">
    <subcellularLocation>
        <location evidence="2">Cell membrane</location>
        <topology evidence="2">Multi-pass membrane protein</topology>
    </subcellularLocation>
</comment>
<evidence type="ECO:0000256" key="8">
    <source>
        <dbReference type="ARBA" id="ARBA00022741"/>
    </source>
</evidence>
<reference evidence="24 25" key="1">
    <citation type="submission" date="2024-03" db="EMBL/GenBank/DDBJ databases">
        <title>Novel species of the genus Variovorax.</title>
        <authorList>
            <person name="Liu Q."/>
            <person name="Xin Y.-H."/>
        </authorList>
    </citation>
    <scope>NUCLEOTIDE SEQUENCE [LARGE SCALE GENOMIC DNA]</scope>
    <source>
        <strain evidence="24 25">KACC 18900</strain>
    </source>
</reference>
<dbReference type="Pfam" id="PF00512">
    <property type="entry name" value="HisKA"/>
    <property type="match status" value="1"/>
</dbReference>
<keyword evidence="10" id="KW-0067">ATP-binding</keyword>
<feature type="coiled-coil region" evidence="16">
    <location>
        <begin position="120"/>
        <end position="178"/>
    </location>
</feature>
<evidence type="ECO:0000256" key="7">
    <source>
        <dbReference type="ARBA" id="ARBA00022692"/>
    </source>
</evidence>
<feature type="domain" description="PAC" evidence="21">
    <location>
        <begin position="540"/>
        <end position="592"/>
    </location>
</feature>
<dbReference type="PROSITE" id="PS50112">
    <property type="entry name" value="PAS"/>
    <property type="match status" value="2"/>
</dbReference>
<accession>A0ABU8WYX5</accession>
<evidence type="ECO:0000259" key="23">
    <source>
        <dbReference type="PROSITE" id="PS50894"/>
    </source>
</evidence>
<dbReference type="PROSITE" id="PS50113">
    <property type="entry name" value="PAC"/>
    <property type="match status" value="1"/>
</dbReference>
<dbReference type="NCBIfam" id="TIGR00229">
    <property type="entry name" value="sensory_box"/>
    <property type="match status" value="2"/>
</dbReference>
<dbReference type="InterPro" id="IPR005467">
    <property type="entry name" value="His_kinase_dom"/>
</dbReference>
<feature type="domain" description="Histidine kinase" evidence="18">
    <location>
        <begin position="734"/>
        <end position="955"/>
    </location>
</feature>
<dbReference type="InterPro" id="IPR004358">
    <property type="entry name" value="Sig_transdc_His_kin-like_C"/>
</dbReference>
<evidence type="ECO:0000256" key="13">
    <source>
        <dbReference type="ARBA" id="ARBA00023136"/>
    </source>
</evidence>
<dbReference type="PRINTS" id="PR00344">
    <property type="entry name" value="BCTRLSENSOR"/>
</dbReference>
<dbReference type="InterPro" id="IPR008207">
    <property type="entry name" value="Sig_transdc_His_kin_Hpt_dom"/>
</dbReference>
<evidence type="ECO:0000256" key="16">
    <source>
        <dbReference type="SAM" id="Coils"/>
    </source>
</evidence>
<dbReference type="Proteomes" id="UP001385892">
    <property type="component" value="Unassembled WGS sequence"/>
</dbReference>
<feature type="transmembrane region" description="Helical" evidence="17">
    <location>
        <begin position="17"/>
        <end position="38"/>
    </location>
</feature>
<feature type="domain" description="Response regulatory" evidence="19">
    <location>
        <begin position="1129"/>
        <end position="1246"/>
    </location>
</feature>
<dbReference type="Pfam" id="PF12729">
    <property type="entry name" value="4HB_MCP_1"/>
    <property type="match status" value="1"/>
</dbReference>
<dbReference type="CDD" id="cd00082">
    <property type="entry name" value="HisKA"/>
    <property type="match status" value="1"/>
</dbReference>
<keyword evidence="7 17" id="KW-0812">Transmembrane</keyword>
<sequence>MRNPVELLERLPLRQKLVLGFGSVLLLTLALGVQTLLTQDRFISDFQRLQSEEVVGMARAHEAQIHLVWLRLKVSKAIDARSPTKREELLKESDVRRDRLQSAIKLLRPALLRSDNVERLDQFEALLARLEIAIADAVALTRRGSGEQAQGLVDDNAIEQTAAQAEALLSEIAAANEQGVEQAADNIEAFAVRNANLYTALLLGGLGLTLLLSWVIANSIRWPNVRLRGAVNALARGELEHPVPHTDFINDVGELARAVSKLQSELQQLDEQRWNRQHQAQIQAELQQAASPAELAQRFLRSIAPLHIARGSLYRADTAAELLELTGFHVTDPNHMPSQHLAYGEGLGGQCAKERREVSARPSGSTPVASDWHVALPLFQGEHLLGVMELASPVAPGKKELALLRDLVPRLAMSLAVVERNHAVQVLLDQTREQSASIRDQADRLEDQATALQAQQVSLNATRAWYQGIVEAAPDGMLIVDAKGKILLANPELHRLFGYTEGELIGQAVEILAAPDDWPSQRGLRADFIEQRLSRPLGSAQMDLHGQRKDGSRFSVEIGMSQLPAIDARGLCFCAAVRDITERRAMQEALRDTEERFRRVMEQAPAGLLISDDDTEELLFSNHKLEEVFAEPHEQLARRVDRVRYWADPEALERFHELVETQETVRDFEATYRRRDGSLRHMLLSSTRVRAGGRTIRGNWYFDITDRKAAEAEARRARGIAEEATRVKSDFLANMSHEIRTPMNAIIGMSHLALKTDLDARQRNYIEKVNRAGESLLGIINEILDFSKIEAGMMCLEHAPFELEEVLVDLASMISLKAEGKGLELLFSTPPDLPTALVGDRLRLAQVLINLGSNAVKFTDAGEIVVGVQVGELHDDRVTLQFWVRDTGIGMTPEQMTRMFQPFSQADGSITRRYGGTGLGLTISKTMVEMMGGRIWVESDAGKGSTFHFTAHFALQAPSPSQLRRMSRSDELRGRRALVVDDNASAREILSTMARGFGMAVDVVQGGQEAVALVAESERLGLSYDLVLMDWKMPGMDGVEATQRIQALASQREQIPAVILVTALARHEAVEAAERGDVQLPLVMTKPVMTSALLEAIGRLLGKAHAAEPRATERVDGVAASTRQLVGARVLLVEDNDVNQELGRELLEDAGIEVVVVGDGAQALELLQHDCEFDGVLMDCQMPVLDGYATTRRLREQAAFRDLPIIAMTANAMAGDREKALASGMVDHIAKPLNVALMFATMAKWIHPKRASPALRTGGGGDTPPETAGALPCLHGIDRAAGLATCGGKSELYFRLLGKFRDSQADFDTTFAQALESEDESAAVRIAHTLRGTAGNIGAAALATAAAALESACLQGLRGHSLREPLADVLSELNPLMESLRGLQPPAMPASGPTPAELPRKSLVALVKRLKQRLAASDPTALELSTQLEQAIADHPEHRDSARRIAQKVESFEFDDAISLLHDWDSKSKA</sequence>
<keyword evidence="9" id="KW-0418">Kinase</keyword>
<dbReference type="PANTHER" id="PTHR45339:SF1">
    <property type="entry name" value="HYBRID SIGNAL TRANSDUCTION HISTIDINE KINASE J"/>
    <property type="match status" value="1"/>
</dbReference>